<gene>
    <name evidence="2" type="ORF">PCO31111_01481</name>
</gene>
<dbReference type="Gene3D" id="1.10.3080.10">
    <property type="entry name" value="Clc chloride channel"/>
    <property type="match status" value="1"/>
</dbReference>
<reference evidence="2 3" key="1">
    <citation type="submission" date="2019-08" db="EMBL/GenBank/DDBJ databases">
        <authorList>
            <person name="Peeters C."/>
        </authorList>
    </citation>
    <scope>NUCLEOTIDE SEQUENCE [LARGE SCALE GENOMIC DNA]</scope>
    <source>
        <strain evidence="2 3">LMG 31111</strain>
    </source>
</reference>
<feature type="transmembrane region" description="Helical" evidence="1">
    <location>
        <begin position="89"/>
        <end position="108"/>
    </location>
</feature>
<keyword evidence="1" id="KW-1133">Transmembrane helix</keyword>
<name>A0A5E4TKU2_9BURK</name>
<evidence type="ECO:0000313" key="2">
    <source>
        <dbReference type="EMBL" id="VVD88171.1"/>
    </source>
</evidence>
<organism evidence="2 3">
    <name type="scientific">Pandoraea communis</name>
    <dbReference type="NCBI Taxonomy" id="2508297"/>
    <lineage>
        <taxon>Bacteria</taxon>
        <taxon>Pseudomonadati</taxon>
        <taxon>Pseudomonadota</taxon>
        <taxon>Betaproteobacteria</taxon>
        <taxon>Burkholderiales</taxon>
        <taxon>Burkholderiaceae</taxon>
        <taxon>Pandoraea</taxon>
    </lineage>
</organism>
<keyword evidence="1" id="KW-0472">Membrane</keyword>
<keyword evidence="3" id="KW-1185">Reference proteome</keyword>
<dbReference type="EMBL" id="CABPSE010000004">
    <property type="protein sequence ID" value="VVD88171.1"/>
    <property type="molecule type" value="Genomic_DNA"/>
</dbReference>
<dbReference type="Proteomes" id="UP000383971">
    <property type="component" value="Unassembled WGS sequence"/>
</dbReference>
<keyword evidence="1" id="KW-0812">Transmembrane</keyword>
<accession>A0A5E4TKU2</accession>
<dbReference type="InterPro" id="IPR014743">
    <property type="entry name" value="Cl-channel_core"/>
</dbReference>
<dbReference type="AlphaFoldDB" id="A0A5E4TKU2"/>
<feature type="transmembrane region" description="Helical" evidence="1">
    <location>
        <begin position="43"/>
        <end position="61"/>
    </location>
</feature>
<sequence>MVRATRRINPQRAMSHSHHKLVTLLRWRLRATRWLRPSEDHTLLLWAAICGVLGALATLAFRESIHGLQWWLTGNTSGSLVEMAKGLPWYLRVAFPTVGGLIAGGFLVPARHVPSDASSDYMEAVALGEGRLPVRQSLLRSISSWARPSAISSEHWSTRCGREQHPARLRM</sequence>
<dbReference type="SUPFAM" id="SSF81340">
    <property type="entry name" value="Clc chloride channel"/>
    <property type="match status" value="1"/>
</dbReference>
<evidence type="ECO:0000256" key="1">
    <source>
        <dbReference type="SAM" id="Phobius"/>
    </source>
</evidence>
<protein>
    <submittedName>
        <fullName evidence="2">Voltage-gated ClC-type chloride channel ClcB</fullName>
    </submittedName>
</protein>
<evidence type="ECO:0000313" key="3">
    <source>
        <dbReference type="Proteomes" id="UP000383971"/>
    </source>
</evidence>
<proteinExistence type="predicted"/>